<evidence type="ECO:0000313" key="2">
    <source>
        <dbReference type="Proteomes" id="UP001148838"/>
    </source>
</evidence>
<comment type="caution">
    <text evidence="1">The sequence shown here is derived from an EMBL/GenBank/DDBJ whole genome shotgun (WGS) entry which is preliminary data.</text>
</comment>
<keyword evidence="2" id="KW-1185">Reference proteome</keyword>
<protein>
    <submittedName>
        <fullName evidence="1">Uncharacterized protein</fullName>
    </submittedName>
</protein>
<name>A0ABQ8SK79_PERAM</name>
<proteinExistence type="predicted"/>
<gene>
    <name evidence="1" type="ORF">ANN_23125</name>
</gene>
<sequence>MKRKIQSFVLCQVNDMLIPVRAGTRVGRLVKNIYSMILHIGWLLGRSARIHM</sequence>
<evidence type="ECO:0000313" key="1">
    <source>
        <dbReference type="EMBL" id="KAJ4434563.1"/>
    </source>
</evidence>
<dbReference type="EMBL" id="JAJSOF020000025">
    <property type="protein sequence ID" value="KAJ4434563.1"/>
    <property type="molecule type" value="Genomic_DNA"/>
</dbReference>
<accession>A0ABQ8SK79</accession>
<organism evidence="1 2">
    <name type="scientific">Periplaneta americana</name>
    <name type="common">American cockroach</name>
    <name type="synonym">Blatta americana</name>
    <dbReference type="NCBI Taxonomy" id="6978"/>
    <lineage>
        <taxon>Eukaryota</taxon>
        <taxon>Metazoa</taxon>
        <taxon>Ecdysozoa</taxon>
        <taxon>Arthropoda</taxon>
        <taxon>Hexapoda</taxon>
        <taxon>Insecta</taxon>
        <taxon>Pterygota</taxon>
        <taxon>Neoptera</taxon>
        <taxon>Polyneoptera</taxon>
        <taxon>Dictyoptera</taxon>
        <taxon>Blattodea</taxon>
        <taxon>Blattoidea</taxon>
        <taxon>Blattidae</taxon>
        <taxon>Blattinae</taxon>
        <taxon>Periplaneta</taxon>
    </lineage>
</organism>
<dbReference type="Proteomes" id="UP001148838">
    <property type="component" value="Unassembled WGS sequence"/>
</dbReference>
<reference evidence="1 2" key="1">
    <citation type="journal article" date="2022" name="Allergy">
        <title>Genome assembly and annotation of Periplaneta americana reveal a comprehensive cockroach allergen profile.</title>
        <authorList>
            <person name="Wang L."/>
            <person name="Xiong Q."/>
            <person name="Saelim N."/>
            <person name="Wang L."/>
            <person name="Nong W."/>
            <person name="Wan A.T."/>
            <person name="Shi M."/>
            <person name="Liu X."/>
            <person name="Cao Q."/>
            <person name="Hui J.H.L."/>
            <person name="Sookrung N."/>
            <person name="Leung T.F."/>
            <person name="Tungtrongchitr A."/>
            <person name="Tsui S.K.W."/>
        </authorList>
    </citation>
    <scope>NUCLEOTIDE SEQUENCE [LARGE SCALE GENOMIC DNA]</scope>
    <source>
        <strain evidence="1">PWHHKU_190912</strain>
    </source>
</reference>